<dbReference type="AlphaFoldDB" id="A0A1R3H4H3"/>
<protein>
    <submittedName>
        <fullName evidence="2">Photosystem antenna protein-like protein</fullName>
    </submittedName>
</protein>
<dbReference type="Proteomes" id="UP000187203">
    <property type="component" value="Unassembled WGS sequence"/>
</dbReference>
<sequence length="212" mass="23466">MNRTSTSFVTPHRAYGSIPQPNLLWPRVLPFYSSAGRARKLPFLECKQGSLLTLLVAYVGDKEEGISIRKTTESFRADYKTMTFDSILGCTPPPYTPDAMPAATQTWLLPMLDLESGCKLAREQPSGKVLGLALSSDYRPVGDGLSGNRSPRGWFTFGHASFALLFFFGHIWHGARTLFKDVFAGIDPDLDAQVEFGAFQKLGDPTTRRQVV</sequence>
<dbReference type="Pfam" id="PF00421">
    <property type="entry name" value="PSII"/>
    <property type="match status" value="1"/>
</dbReference>
<keyword evidence="1" id="KW-0472">Membrane</keyword>
<keyword evidence="3" id="KW-1185">Reference proteome</keyword>
<dbReference type="GO" id="GO:0009521">
    <property type="term" value="C:photosystem"/>
    <property type="evidence" value="ECO:0007669"/>
    <property type="project" value="InterPro"/>
</dbReference>
<reference evidence="3" key="1">
    <citation type="submission" date="2013-09" db="EMBL/GenBank/DDBJ databases">
        <title>Corchorus olitorius genome sequencing.</title>
        <authorList>
            <person name="Alam M."/>
            <person name="Haque M.S."/>
            <person name="Islam M.S."/>
            <person name="Emdad E.M."/>
            <person name="Islam M.M."/>
            <person name="Ahmed B."/>
            <person name="Halim A."/>
            <person name="Hossen Q.M.M."/>
            <person name="Hossain M.Z."/>
            <person name="Ahmed R."/>
            <person name="Khan M.M."/>
            <person name="Islam R."/>
            <person name="Rashid M.M."/>
            <person name="Khan S.A."/>
            <person name="Rahman M.S."/>
            <person name="Alam M."/>
            <person name="Yahiya A.S."/>
            <person name="Khan M.S."/>
            <person name="Azam M.S."/>
            <person name="Haque T."/>
            <person name="Lashkar M.Z.H."/>
            <person name="Akhand A.I."/>
            <person name="Morshed G."/>
            <person name="Roy S."/>
            <person name="Uddin K.S."/>
            <person name="Rabeya T."/>
            <person name="Hossain A.S."/>
            <person name="Chowdhury A."/>
            <person name="Snigdha A.R."/>
            <person name="Mortoza M.S."/>
            <person name="Matin S.A."/>
            <person name="Hoque S.M.E."/>
            <person name="Islam M.K."/>
            <person name="Roy D.K."/>
            <person name="Haider R."/>
            <person name="Moosa M.M."/>
            <person name="Elias S.M."/>
            <person name="Hasan A.M."/>
            <person name="Jahan S."/>
            <person name="Shafiuddin M."/>
            <person name="Mahmood N."/>
            <person name="Shommy N.S."/>
        </authorList>
    </citation>
    <scope>NUCLEOTIDE SEQUENCE [LARGE SCALE GENOMIC DNA]</scope>
    <source>
        <strain evidence="3">cv. O-4</strain>
    </source>
</reference>
<dbReference type="STRING" id="93759.A0A1R3H4H3"/>
<evidence type="ECO:0000313" key="3">
    <source>
        <dbReference type="Proteomes" id="UP000187203"/>
    </source>
</evidence>
<evidence type="ECO:0000256" key="1">
    <source>
        <dbReference type="SAM" id="Phobius"/>
    </source>
</evidence>
<dbReference type="GO" id="GO:0009767">
    <property type="term" value="P:photosynthetic electron transport chain"/>
    <property type="evidence" value="ECO:0007669"/>
    <property type="project" value="InterPro"/>
</dbReference>
<evidence type="ECO:0000313" key="2">
    <source>
        <dbReference type="EMBL" id="OMO65233.1"/>
    </source>
</evidence>
<dbReference type="SUPFAM" id="SSF81558">
    <property type="entry name" value="Photosystem I subunits PsaA/PsaB"/>
    <property type="match status" value="1"/>
</dbReference>
<keyword evidence="1" id="KW-0812">Transmembrane</keyword>
<name>A0A1R3H4H3_9ROSI</name>
<organism evidence="2 3">
    <name type="scientific">Corchorus olitorius</name>
    <dbReference type="NCBI Taxonomy" id="93759"/>
    <lineage>
        <taxon>Eukaryota</taxon>
        <taxon>Viridiplantae</taxon>
        <taxon>Streptophyta</taxon>
        <taxon>Embryophyta</taxon>
        <taxon>Tracheophyta</taxon>
        <taxon>Spermatophyta</taxon>
        <taxon>Magnoliopsida</taxon>
        <taxon>eudicotyledons</taxon>
        <taxon>Gunneridae</taxon>
        <taxon>Pentapetalae</taxon>
        <taxon>rosids</taxon>
        <taxon>malvids</taxon>
        <taxon>Malvales</taxon>
        <taxon>Malvaceae</taxon>
        <taxon>Grewioideae</taxon>
        <taxon>Apeibeae</taxon>
        <taxon>Corchorus</taxon>
    </lineage>
</organism>
<accession>A0A1R3H4H3</accession>
<gene>
    <name evidence="2" type="ORF">COLO4_31381</name>
</gene>
<dbReference type="GO" id="GO:0016168">
    <property type="term" value="F:chlorophyll binding"/>
    <property type="evidence" value="ECO:0007669"/>
    <property type="project" value="InterPro"/>
</dbReference>
<proteinExistence type="predicted"/>
<comment type="caution">
    <text evidence="2">The sequence shown here is derived from an EMBL/GenBank/DDBJ whole genome shotgun (WGS) entry which is preliminary data.</text>
</comment>
<feature type="transmembrane region" description="Helical" evidence="1">
    <location>
        <begin position="154"/>
        <end position="172"/>
    </location>
</feature>
<dbReference type="EMBL" id="AWUE01020852">
    <property type="protein sequence ID" value="OMO65233.1"/>
    <property type="molecule type" value="Genomic_DNA"/>
</dbReference>
<dbReference type="InterPro" id="IPR036408">
    <property type="entry name" value="PSI_PsaA/B_sf"/>
</dbReference>
<dbReference type="InterPro" id="IPR000932">
    <property type="entry name" value="PS_antenna-like"/>
</dbReference>
<keyword evidence="1" id="KW-1133">Transmembrane helix</keyword>
<dbReference type="OrthoDB" id="375at2759"/>